<dbReference type="PANTHER" id="PTHR32341">
    <property type="entry name" value="INTERFERON-INDUCIBLE GTPASE"/>
    <property type="match status" value="1"/>
</dbReference>
<keyword evidence="2" id="KW-1185">Reference proteome</keyword>
<proteinExistence type="predicted"/>
<dbReference type="AlphaFoldDB" id="A0A401Q4H4"/>
<dbReference type="EMBL" id="BFAA01009572">
    <property type="protein sequence ID" value="GCB80270.1"/>
    <property type="molecule type" value="Genomic_DNA"/>
</dbReference>
<dbReference type="Proteomes" id="UP000288216">
    <property type="component" value="Unassembled WGS sequence"/>
</dbReference>
<comment type="caution">
    <text evidence="1">The sequence shown here is derived from an EMBL/GenBank/DDBJ whole genome shotgun (WGS) entry which is preliminary data.</text>
</comment>
<dbReference type="InterPro" id="IPR051515">
    <property type="entry name" value="IRG"/>
</dbReference>
<gene>
    <name evidence="1" type="ORF">scyTo_0016145</name>
</gene>
<name>A0A401Q4H4_SCYTO</name>
<dbReference type="OrthoDB" id="422720at2759"/>
<dbReference type="STRING" id="75743.A0A401Q4H4"/>
<accession>A0A401Q4H4</accession>
<evidence type="ECO:0000313" key="2">
    <source>
        <dbReference type="Proteomes" id="UP000288216"/>
    </source>
</evidence>
<dbReference type="PANTHER" id="PTHR32341:SF10">
    <property type="entry name" value="INTERFERON-INDUCIBLE GTPASE 5"/>
    <property type="match status" value="1"/>
</dbReference>
<reference evidence="1 2" key="1">
    <citation type="journal article" date="2018" name="Nat. Ecol. Evol.">
        <title>Shark genomes provide insights into elasmobranch evolution and the origin of vertebrates.</title>
        <authorList>
            <person name="Hara Y"/>
            <person name="Yamaguchi K"/>
            <person name="Onimaru K"/>
            <person name="Kadota M"/>
            <person name="Koyanagi M"/>
            <person name="Keeley SD"/>
            <person name="Tatsumi K"/>
            <person name="Tanaka K"/>
            <person name="Motone F"/>
            <person name="Kageyama Y"/>
            <person name="Nozu R"/>
            <person name="Adachi N"/>
            <person name="Nishimura O"/>
            <person name="Nakagawa R"/>
            <person name="Tanegashima C"/>
            <person name="Kiyatake I"/>
            <person name="Matsumoto R"/>
            <person name="Murakumo K"/>
            <person name="Nishida K"/>
            <person name="Terakita A"/>
            <person name="Kuratani S"/>
            <person name="Sato K"/>
            <person name="Hyodo S Kuraku.S."/>
        </authorList>
    </citation>
    <scope>NUCLEOTIDE SEQUENCE [LARGE SCALE GENOMIC DNA]</scope>
</reference>
<evidence type="ECO:0000313" key="1">
    <source>
        <dbReference type="EMBL" id="GCB80270.1"/>
    </source>
</evidence>
<protein>
    <submittedName>
        <fullName evidence="1">Uncharacterized protein</fullName>
    </submittedName>
</protein>
<sequence>MGVIVDFCKCLGLDDASLQRLANIAGKPVEDLKAVVKTPLVGEKNAEVIIRMHTLRINSTAEAVLDFIPIIGTIFGAGSSFFVTYRLLSDALDELTEDAQRVVKAAFGTD</sequence>
<organism evidence="1 2">
    <name type="scientific">Scyliorhinus torazame</name>
    <name type="common">Cloudy catshark</name>
    <name type="synonym">Catulus torazame</name>
    <dbReference type="NCBI Taxonomy" id="75743"/>
    <lineage>
        <taxon>Eukaryota</taxon>
        <taxon>Metazoa</taxon>
        <taxon>Chordata</taxon>
        <taxon>Craniata</taxon>
        <taxon>Vertebrata</taxon>
        <taxon>Chondrichthyes</taxon>
        <taxon>Elasmobranchii</taxon>
        <taxon>Galeomorphii</taxon>
        <taxon>Galeoidea</taxon>
        <taxon>Carcharhiniformes</taxon>
        <taxon>Scyliorhinidae</taxon>
        <taxon>Scyliorhinus</taxon>
    </lineage>
</organism>